<sequence>MSTKLTLFMVGPAKSGKSAICNYLAELSDNSSASEYHPTQGVRILEFERSILADAGRANGKPKAVTVAVELWDCSGDPRHNFFSSLKETQIAIFAHKPACPPQMIPKLRLANKSLARAAQAYTSLDFEPETIRTEFDNLIHNAYTAYTESREREEQSIVA</sequence>
<dbReference type="SUPFAM" id="SSF52540">
    <property type="entry name" value="P-loop containing nucleoside triphosphate hydrolases"/>
    <property type="match status" value="1"/>
</dbReference>
<reference evidence="2" key="1">
    <citation type="journal article" date="2018" name="Nat. Microbiol.">
        <title>Leveraging single-cell genomics to expand the fungal tree of life.</title>
        <authorList>
            <person name="Ahrendt S.R."/>
            <person name="Quandt C.A."/>
            <person name="Ciobanu D."/>
            <person name="Clum A."/>
            <person name="Salamov A."/>
            <person name="Andreopoulos B."/>
            <person name="Cheng J.F."/>
            <person name="Woyke T."/>
            <person name="Pelin A."/>
            <person name="Henrissat B."/>
            <person name="Reynolds N.K."/>
            <person name="Benny G.L."/>
            <person name="Smith M.E."/>
            <person name="James T.Y."/>
            <person name="Grigoriev I.V."/>
        </authorList>
    </citation>
    <scope>NUCLEOTIDE SEQUENCE [LARGE SCALE GENOMIC DNA]</scope>
</reference>
<evidence type="ECO:0000313" key="1">
    <source>
        <dbReference type="EMBL" id="RKO90909.1"/>
    </source>
</evidence>
<accession>A0A4P9WDX4</accession>
<dbReference type="OrthoDB" id="275177at2759"/>
<dbReference type="InterPro" id="IPR027417">
    <property type="entry name" value="P-loop_NTPase"/>
</dbReference>
<dbReference type="Gene3D" id="3.40.50.300">
    <property type="entry name" value="P-loop containing nucleotide triphosphate hydrolases"/>
    <property type="match status" value="1"/>
</dbReference>
<keyword evidence="2" id="KW-1185">Reference proteome</keyword>
<proteinExistence type="predicted"/>
<dbReference type="EMBL" id="KZ995321">
    <property type="protein sequence ID" value="RKO90909.1"/>
    <property type="molecule type" value="Genomic_DNA"/>
</dbReference>
<name>A0A4P9WDX4_9FUNG</name>
<dbReference type="AlphaFoldDB" id="A0A4P9WDX4"/>
<evidence type="ECO:0000313" key="2">
    <source>
        <dbReference type="Proteomes" id="UP000269721"/>
    </source>
</evidence>
<dbReference type="Proteomes" id="UP000269721">
    <property type="component" value="Unassembled WGS sequence"/>
</dbReference>
<organism evidence="1 2">
    <name type="scientific">Blyttiomyces helicus</name>
    <dbReference type="NCBI Taxonomy" id="388810"/>
    <lineage>
        <taxon>Eukaryota</taxon>
        <taxon>Fungi</taxon>
        <taxon>Fungi incertae sedis</taxon>
        <taxon>Chytridiomycota</taxon>
        <taxon>Chytridiomycota incertae sedis</taxon>
        <taxon>Chytridiomycetes</taxon>
        <taxon>Chytridiomycetes incertae sedis</taxon>
        <taxon>Blyttiomyces</taxon>
    </lineage>
</organism>
<gene>
    <name evidence="1" type="ORF">BDK51DRAFT_24722</name>
</gene>
<protein>
    <submittedName>
        <fullName evidence="1">Uncharacterized protein</fullName>
    </submittedName>
</protein>